<organism evidence="1 2">
    <name type="scientific">Reyranella soli</name>
    <dbReference type="NCBI Taxonomy" id="1230389"/>
    <lineage>
        <taxon>Bacteria</taxon>
        <taxon>Pseudomonadati</taxon>
        <taxon>Pseudomonadota</taxon>
        <taxon>Alphaproteobacteria</taxon>
        <taxon>Hyphomicrobiales</taxon>
        <taxon>Reyranellaceae</taxon>
        <taxon>Reyranella</taxon>
    </lineage>
</organism>
<dbReference type="OrthoDB" id="9935511at2"/>
<gene>
    <name evidence="1" type="ORF">RSO01_13720</name>
</gene>
<accession>A0A512N5G4</accession>
<comment type="caution">
    <text evidence="1">The sequence shown here is derived from an EMBL/GenBank/DDBJ whole genome shotgun (WGS) entry which is preliminary data.</text>
</comment>
<sequence>MADKPKDRRSIEALANLLPSGVIGLSIALAAADAAAATTEAPAEDKSVATRLEALRGSVTDAWKEAMEKSEPYVGVDPETKLAWWGNGWRNGGWHNGGWRNGGWHNGGWGNGWHNGGWGNGWHNGGWGNGGWGNGGIIGGILGGIFGGPWGNGWHNGFRNW</sequence>
<dbReference type="RefSeq" id="WP_147147543.1">
    <property type="nucleotide sequence ID" value="NZ_BKAJ01000025.1"/>
</dbReference>
<evidence type="ECO:0008006" key="3">
    <source>
        <dbReference type="Google" id="ProtNLM"/>
    </source>
</evidence>
<evidence type="ECO:0000313" key="2">
    <source>
        <dbReference type="Proteomes" id="UP000321058"/>
    </source>
</evidence>
<dbReference type="AlphaFoldDB" id="A0A512N5G4"/>
<proteinExistence type="predicted"/>
<name>A0A512N5G4_9HYPH</name>
<dbReference type="Proteomes" id="UP000321058">
    <property type="component" value="Unassembled WGS sequence"/>
</dbReference>
<reference evidence="1 2" key="1">
    <citation type="submission" date="2019-07" db="EMBL/GenBank/DDBJ databases">
        <title>Whole genome shotgun sequence of Reyranella soli NBRC 108950.</title>
        <authorList>
            <person name="Hosoyama A."/>
            <person name="Uohara A."/>
            <person name="Ohji S."/>
            <person name="Ichikawa N."/>
        </authorList>
    </citation>
    <scope>NUCLEOTIDE SEQUENCE [LARGE SCALE GENOMIC DNA]</scope>
    <source>
        <strain evidence="1 2">NBRC 108950</strain>
    </source>
</reference>
<keyword evidence="2" id="KW-1185">Reference proteome</keyword>
<evidence type="ECO:0000313" key="1">
    <source>
        <dbReference type="EMBL" id="GEP54206.1"/>
    </source>
</evidence>
<dbReference type="EMBL" id="BKAJ01000025">
    <property type="protein sequence ID" value="GEP54206.1"/>
    <property type="molecule type" value="Genomic_DNA"/>
</dbReference>
<protein>
    <recommendedName>
        <fullName evidence="3">RSAM-associated Gly-rich repeat protein</fullName>
    </recommendedName>
</protein>